<reference evidence="3" key="1">
    <citation type="journal article" date="2019" name="Int. J. Syst. Evol. Microbiol.">
        <title>The Global Catalogue of Microorganisms (GCM) 10K type strain sequencing project: providing services to taxonomists for standard genome sequencing and annotation.</title>
        <authorList>
            <consortium name="The Broad Institute Genomics Platform"/>
            <consortium name="The Broad Institute Genome Sequencing Center for Infectious Disease"/>
            <person name="Wu L."/>
            <person name="Ma J."/>
        </authorList>
    </citation>
    <scope>NUCLEOTIDE SEQUENCE [LARGE SCALE GENOMIC DNA]</scope>
    <source>
        <strain evidence="3">JCM 17442</strain>
    </source>
</reference>
<feature type="compositionally biased region" description="Low complexity" evidence="1">
    <location>
        <begin position="28"/>
        <end position="44"/>
    </location>
</feature>
<accession>A0ABP8E364</accession>
<dbReference type="Proteomes" id="UP001501594">
    <property type="component" value="Unassembled WGS sequence"/>
</dbReference>
<protein>
    <submittedName>
        <fullName evidence="2">Uncharacterized protein</fullName>
    </submittedName>
</protein>
<organism evidence="2 3">
    <name type="scientific">Frondihabitans peucedani</name>
    <dbReference type="NCBI Taxonomy" id="598626"/>
    <lineage>
        <taxon>Bacteria</taxon>
        <taxon>Bacillati</taxon>
        <taxon>Actinomycetota</taxon>
        <taxon>Actinomycetes</taxon>
        <taxon>Micrococcales</taxon>
        <taxon>Microbacteriaceae</taxon>
        <taxon>Frondihabitans</taxon>
    </lineage>
</organism>
<evidence type="ECO:0000313" key="3">
    <source>
        <dbReference type="Proteomes" id="UP001501594"/>
    </source>
</evidence>
<feature type="region of interest" description="Disordered" evidence="1">
    <location>
        <begin position="15"/>
        <end position="44"/>
    </location>
</feature>
<gene>
    <name evidence="2" type="ORF">GCM10022256_22790</name>
</gene>
<evidence type="ECO:0000256" key="1">
    <source>
        <dbReference type="SAM" id="MobiDB-lite"/>
    </source>
</evidence>
<dbReference type="EMBL" id="BAABAU010000002">
    <property type="protein sequence ID" value="GAA4266667.1"/>
    <property type="molecule type" value="Genomic_DNA"/>
</dbReference>
<evidence type="ECO:0000313" key="2">
    <source>
        <dbReference type="EMBL" id="GAA4266667.1"/>
    </source>
</evidence>
<keyword evidence="3" id="KW-1185">Reference proteome</keyword>
<name>A0ABP8E364_9MICO</name>
<comment type="caution">
    <text evidence="2">The sequence shown here is derived from an EMBL/GenBank/DDBJ whole genome shotgun (WGS) entry which is preliminary data.</text>
</comment>
<proteinExistence type="predicted"/>
<sequence length="96" mass="10273">MKSAYAGPVAEHNFTPSLQAAKHPAQHVASPGDADVAADPDPRSAVLEKPLKPEEVDLWSGRVLSHLLVLAFSPLDLFEPDRTGCADENTHSAVTY</sequence>